<dbReference type="PANTHER" id="PTHR43649:SF12">
    <property type="entry name" value="DIACETYLCHITOBIOSE BINDING PROTEIN DASA"/>
    <property type="match status" value="1"/>
</dbReference>
<dbReference type="PROSITE" id="PS51257">
    <property type="entry name" value="PROKAR_LIPOPROTEIN"/>
    <property type="match status" value="1"/>
</dbReference>
<organism evidence="2 3">
    <name type="scientific">Solihabitans fulvus</name>
    <dbReference type="NCBI Taxonomy" id="1892852"/>
    <lineage>
        <taxon>Bacteria</taxon>
        <taxon>Bacillati</taxon>
        <taxon>Actinomycetota</taxon>
        <taxon>Actinomycetes</taxon>
        <taxon>Pseudonocardiales</taxon>
        <taxon>Pseudonocardiaceae</taxon>
        <taxon>Solihabitans</taxon>
    </lineage>
</organism>
<evidence type="ECO:0000313" key="2">
    <source>
        <dbReference type="EMBL" id="KAA2261116.1"/>
    </source>
</evidence>
<evidence type="ECO:0000256" key="1">
    <source>
        <dbReference type="SAM" id="SignalP"/>
    </source>
</evidence>
<keyword evidence="1" id="KW-0732">Signal</keyword>
<dbReference type="PANTHER" id="PTHR43649">
    <property type="entry name" value="ARABINOSE-BINDING PROTEIN-RELATED"/>
    <property type="match status" value="1"/>
</dbReference>
<dbReference type="OrthoDB" id="1650177at2"/>
<proteinExistence type="predicted"/>
<sequence length="425" mass="44288">MRRTTVLRALAAAVALTTTLAACGSGDTPASGGPTTLRFALFSSNPKQLALLNGIAADYHAGHPQVSVKFDSIPQDSYTATLTTQIAGGQAPDLAWILGGAAPDFVSSGALAPLTDTLSRNADYQYGDLLPNATKVWSGGGTLYAYPFSTSPFGVFVNTDLLAKAGQQTPAELIAAGRWDWTALASMAAATAAGTGKAGLVVRDFDYKNWYQLATVWDGWGAQAWGGDGKSCGFDKPAMASAMSFLHKAVFADKAMPGPGTTADFFAGDSAMTITQISRASLLADKFKWDLVPLPSGPAGAYGVFGQAGVGVFSSSRNVGQATDFLAFMTGPANSLKLAEFFPPPRRSQLTADTLAKANPLLSPAQLQNVVVNGITNGVPQDSHTNFAEIDQTVRAALDPLWQADADVTKVLSGVCAKIQPLLNR</sequence>
<dbReference type="InterPro" id="IPR050490">
    <property type="entry name" value="Bact_solute-bd_prot1"/>
</dbReference>
<accession>A0A5B2XD69</accession>
<feature type="signal peptide" evidence="1">
    <location>
        <begin position="1"/>
        <end position="21"/>
    </location>
</feature>
<keyword evidence="3" id="KW-1185">Reference proteome</keyword>
<evidence type="ECO:0000313" key="3">
    <source>
        <dbReference type="Proteomes" id="UP000323454"/>
    </source>
</evidence>
<gene>
    <name evidence="2" type="ORF">F0L68_18845</name>
</gene>
<name>A0A5B2XD69_9PSEU</name>
<reference evidence="2 3" key="2">
    <citation type="submission" date="2019-09" db="EMBL/GenBank/DDBJ databases">
        <authorList>
            <person name="Jin C."/>
        </authorList>
    </citation>
    <scope>NUCLEOTIDE SEQUENCE [LARGE SCALE GENOMIC DNA]</scope>
    <source>
        <strain evidence="2 3">AN110305</strain>
    </source>
</reference>
<dbReference type="Pfam" id="PF01547">
    <property type="entry name" value="SBP_bac_1"/>
    <property type="match status" value="1"/>
</dbReference>
<dbReference type="RefSeq" id="WP_149850914.1">
    <property type="nucleotide sequence ID" value="NZ_VUOB01000031.1"/>
</dbReference>
<dbReference type="SUPFAM" id="SSF53850">
    <property type="entry name" value="Periplasmic binding protein-like II"/>
    <property type="match status" value="1"/>
</dbReference>
<protein>
    <submittedName>
        <fullName evidence="2">Sugar ABC transporter substrate-binding protein</fullName>
    </submittedName>
</protein>
<dbReference type="CDD" id="cd13585">
    <property type="entry name" value="PBP2_TMBP_like"/>
    <property type="match status" value="1"/>
</dbReference>
<dbReference type="EMBL" id="VUOB01000031">
    <property type="protein sequence ID" value="KAA2261116.1"/>
    <property type="molecule type" value="Genomic_DNA"/>
</dbReference>
<dbReference type="Gene3D" id="3.40.190.10">
    <property type="entry name" value="Periplasmic binding protein-like II"/>
    <property type="match status" value="1"/>
</dbReference>
<reference evidence="2 3" key="1">
    <citation type="submission" date="2019-09" db="EMBL/GenBank/DDBJ databases">
        <title>Goodfellowia gen. nov., a new genus of the Pseudonocardineae related to Actinoalloteichus, containing Goodfellowia coeruleoviolacea gen. nov., comb. nov. gen. nov., comb. nov.</title>
        <authorList>
            <person name="Labeda D."/>
        </authorList>
    </citation>
    <scope>NUCLEOTIDE SEQUENCE [LARGE SCALE GENOMIC DNA]</scope>
    <source>
        <strain evidence="2 3">AN110305</strain>
    </source>
</reference>
<dbReference type="InterPro" id="IPR006059">
    <property type="entry name" value="SBP"/>
</dbReference>
<comment type="caution">
    <text evidence="2">The sequence shown here is derived from an EMBL/GenBank/DDBJ whole genome shotgun (WGS) entry which is preliminary data.</text>
</comment>
<dbReference type="AlphaFoldDB" id="A0A5B2XD69"/>
<dbReference type="Proteomes" id="UP000323454">
    <property type="component" value="Unassembled WGS sequence"/>
</dbReference>
<feature type="chain" id="PRO_5022665736" evidence="1">
    <location>
        <begin position="22"/>
        <end position="425"/>
    </location>
</feature>